<sequence>MFDIEMNAALLLQSPELEHQIDEIERIAATGIDAFVLVTNRLAKPEEPDEVWIRLAEKLLERLPGIRFGLYECPYPYKRLLSPKLLRWCSSRQRFYFLKDTSCSLNDLRAKMEAVRGSRLKIFNANSATLLESLKMGVAGFSGIMANFHPELYVWFANNWRREPQKAEWLQAFLSTAALIESQPYPLNAKYHLQQEGIPISLFSRSRDYHELKAVHRLEAGNLKRLCSLLKEQWSINSP</sequence>
<dbReference type="InterPro" id="IPR002220">
    <property type="entry name" value="DapA-like"/>
</dbReference>
<evidence type="ECO:0000256" key="2">
    <source>
        <dbReference type="ARBA" id="ARBA00023239"/>
    </source>
</evidence>
<dbReference type="Pfam" id="PF00701">
    <property type="entry name" value="DHDPS"/>
    <property type="match status" value="1"/>
</dbReference>
<gene>
    <name evidence="3" type="ORF">O9H85_37275</name>
</gene>
<evidence type="ECO:0000313" key="4">
    <source>
        <dbReference type="Proteomes" id="UP001527882"/>
    </source>
</evidence>
<dbReference type="Proteomes" id="UP001527882">
    <property type="component" value="Unassembled WGS sequence"/>
</dbReference>
<evidence type="ECO:0000256" key="1">
    <source>
        <dbReference type="ARBA" id="ARBA00007592"/>
    </source>
</evidence>
<comment type="caution">
    <text evidence="3">The sequence shown here is derived from an EMBL/GenBank/DDBJ whole genome shotgun (WGS) entry which is preliminary data.</text>
</comment>
<accession>A0ABT4QLU8</accession>
<dbReference type="PANTHER" id="PTHR12128:SF66">
    <property type="entry name" value="4-HYDROXY-2-OXOGLUTARATE ALDOLASE, MITOCHONDRIAL"/>
    <property type="match status" value="1"/>
</dbReference>
<dbReference type="EMBL" id="JAQAGZ010000063">
    <property type="protein sequence ID" value="MCZ8517839.1"/>
    <property type="molecule type" value="Genomic_DNA"/>
</dbReference>
<keyword evidence="2" id="KW-0456">Lyase</keyword>
<organism evidence="3 4">
    <name type="scientific">Paenibacillus gyeongsangnamensis</name>
    <dbReference type="NCBI Taxonomy" id="3388067"/>
    <lineage>
        <taxon>Bacteria</taxon>
        <taxon>Bacillati</taxon>
        <taxon>Bacillota</taxon>
        <taxon>Bacilli</taxon>
        <taxon>Bacillales</taxon>
        <taxon>Paenibacillaceae</taxon>
        <taxon>Paenibacillus</taxon>
    </lineage>
</organism>
<evidence type="ECO:0000313" key="3">
    <source>
        <dbReference type="EMBL" id="MCZ8517839.1"/>
    </source>
</evidence>
<dbReference type="Gene3D" id="3.20.20.70">
    <property type="entry name" value="Aldolase class I"/>
    <property type="match status" value="1"/>
</dbReference>
<dbReference type="InterPro" id="IPR013785">
    <property type="entry name" value="Aldolase_TIM"/>
</dbReference>
<reference evidence="3 4" key="1">
    <citation type="submission" date="2022-12" db="EMBL/GenBank/DDBJ databases">
        <title>Draft genome sequence of Paenibacillus sp. dW9.</title>
        <authorList>
            <person name="Choi E.-W."/>
            <person name="Kim D.-U."/>
        </authorList>
    </citation>
    <scope>NUCLEOTIDE SEQUENCE [LARGE SCALE GENOMIC DNA]</scope>
    <source>
        <strain evidence="4">dW9</strain>
    </source>
</reference>
<keyword evidence="4" id="KW-1185">Reference proteome</keyword>
<dbReference type="SMART" id="SM01130">
    <property type="entry name" value="DHDPS"/>
    <property type="match status" value="1"/>
</dbReference>
<name>A0ABT4QLU8_9BACL</name>
<proteinExistence type="inferred from homology"/>
<dbReference type="PANTHER" id="PTHR12128">
    <property type="entry name" value="DIHYDRODIPICOLINATE SYNTHASE"/>
    <property type="match status" value="1"/>
</dbReference>
<dbReference type="RefSeq" id="WP_269886365.1">
    <property type="nucleotide sequence ID" value="NZ_JAQAGZ010000063.1"/>
</dbReference>
<protein>
    <submittedName>
        <fullName evidence="3">Dihydrodipicolinate synthase family protein</fullName>
    </submittedName>
</protein>
<dbReference type="SUPFAM" id="SSF51569">
    <property type="entry name" value="Aldolase"/>
    <property type="match status" value="1"/>
</dbReference>
<comment type="similarity">
    <text evidence="1">Belongs to the DapA family.</text>
</comment>